<evidence type="ECO:0000313" key="2">
    <source>
        <dbReference type="WBParaSite" id="PEQ_0000637801-mRNA-1"/>
    </source>
</evidence>
<sequence length="166" mass="18703">MNSSVLSKLSTCGISVAKCVRNLHVTAGVRTSVFMKRQKKIDPDVAKQREARKRRKLEKEIRAMQKHSKRPKPVNFVSASRCTQKSLRKGMVISSGVLPRTGLYVHLTKLAPELYEAALRPDVRVAQGIVLTYNMSLFKKRKWSPAPQLINSTCFICSGLNIDIKH</sequence>
<accession>A0A914RNI2</accession>
<reference evidence="2" key="1">
    <citation type="submission" date="2022-11" db="UniProtKB">
        <authorList>
            <consortium name="WormBaseParasite"/>
        </authorList>
    </citation>
    <scope>IDENTIFICATION</scope>
</reference>
<proteinExistence type="predicted"/>
<evidence type="ECO:0000313" key="1">
    <source>
        <dbReference type="Proteomes" id="UP000887564"/>
    </source>
</evidence>
<name>A0A914RNI2_PAREQ</name>
<keyword evidence="1" id="KW-1185">Reference proteome</keyword>
<dbReference type="AlphaFoldDB" id="A0A914RNI2"/>
<dbReference type="Proteomes" id="UP000887564">
    <property type="component" value="Unplaced"/>
</dbReference>
<protein>
    <submittedName>
        <fullName evidence="2">Uncharacterized protein</fullName>
    </submittedName>
</protein>
<dbReference type="WBParaSite" id="PEQ_0000637801-mRNA-1">
    <property type="protein sequence ID" value="PEQ_0000637801-mRNA-1"/>
    <property type="gene ID" value="PEQ_0000637801"/>
</dbReference>
<organism evidence="1 2">
    <name type="scientific">Parascaris equorum</name>
    <name type="common">Equine roundworm</name>
    <dbReference type="NCBI Taxonomy" id="6256"/>
    <lineage>
        <taxon>Eukaryota</taxon>
        <taxon>Metazoa</taxon>
        <taxon>Ecdysozoa</taxon>
        <taxon>Nematoda</taxon>
        <taxon>Chromadorea</taxon>
        <taxon>Rhabditida</taxon>
        <taxon>Spirurina</taxon>
        <taxon>Ascaridomorpha</taxon>
        <taxon>Ascaridoidea</taxon>
        <taxon>Ascarididae</taxon>
        <taxon>Parascaris</taxon>
    </lineage>
</organism>